<dbReference type="EMBL" id="CP051143">
    <property type="protein sequence ID" value="QIX02457.1"/>
    <property type="molecule type" value="Genomic_DNA"/>
</dbReference>
<accession>A0A6H0Y5X7</accession>
<proteinExistence type="predicted"/>
<organism evidence="2 3">
    <name type="scientific">Peltaster fructicola</name>
    <dbReference type="NCBI Taxonomy" id="286661"/>
    <lineage>
        <taxon>Eukaryota</taxon>
        <taxon>Fungi</taxon>
        <taxon>Dikarya</taxon>
        <taxon>Ascomycota</taxon>
        <taxon>Pezizomycotina</taxon>
        <taxon>Dothideomycetes</taxon>
        <taxon>Dothideomycetes incertae sedis</taxon>
        <taxon>Peltaster</taxon>
    </lineage>
</organism>
<keyword evidence="3" id="KW-1185">Reference proteome</keyword>
<feature type="domain" description="Aminoglycoside phosphotransferase" evidence="1">
    <location>
        <begin position="318"/>
        <end position="367"/>
    </location>
</feature>
<gene>
    <name evidence="2" type="ORF">AMS68_007974</name>
</gene>
<dbReference type="InterPro" id="IPR051035">
    <property type="entry name" value="Mito_inheritance_9"/>
</dbReference>
<evidence type="ECO:0000259" key="1">
    <source>
        <dbReference type="Pfam" id="PF01636"/>
    </source>
</evidence>
<dbReference type="PANTHER" id="PTHR36091">
    <property type="entry name" value="ALTERED INHERITANCE OF MITOCHONDRIA PROTEIN 9, MITOCHONDRIAL"/>
    <property type="match status" value="1"/>
</dbReference>
<feature type="domain" description="Aminoglycoside phosphotransferase" evidence="1">
    <location>
        <begin position="95"/>
        <end position="230"/>
    </location>
</feature>
<sequence>MIHRLLTWAKAGTSQAFGQGMVRHPLPYSFSRHIRLTSRHQQKLSYDHEDFHRYTQGRFIEDEATAMLFRYLSFNVDELMSAAASAVHSRSCIAIEKCPDGMHNKTFLLKMDDGKEVIARLPNPNAGIAHYTTASEVATMEFMRTLSIPVPKVYTWCSQADQTAVAAEYIIMEKAPGVLLDTLWPKMDLEARFAVVESLLKFCSAWADFKHEGYGSIYFEKDLPPSAARLPFAHQGRDFALGTIVGRSWCDDGRDTVALDRGPWSTLDAYLGALGHRELRCIAEVSRLPKSRSCICGPGLYQPTRQKKTKAAHLYLKLFRALIPTDRDLTQPTAWHHDLHVENIFVDPDDPTVITSIIDWQSTEVIPLMVHARRPYILDHDGPEAVGMEEPRLPDNVDELSLEERKAASALLFNQALTVAYKRWVEAKYPILWKAFKYRESENHALLGLGSALFVEGEGFYLARIVELIQSGEIPFGMTVAELGISEDDITKIKADGEASLRGMELMDEMRAALGPIFPDKGWVRFEHYDEAKAVLSHLKEQLIDLYATTPADRAEWNKSWPFDYGGHAQRQAAWSLLDLRGQAYNARYHAQ</sequence>
<dbReference type="GO" id="GO:0005739">
    <property type="term" value="C:mitochondrion"/>
    <property type="evidence" value="ECO:0007669"/>
    <property type="project" value="TreeGrafter"/>
</dbReference>
<evidence type="ECO:0000313" key="3">
    <source>
        <dbReference type="Proteomes" id="UP000503462"/>
    </source>
</evidence>
<dbReference type="InterPro" id="IPR002575">
    <property type="entry name" value="Aminoglycoside_PTrfase"/>
</dbReference>
<evidence type="ECO:0000313" key="2">
    <source>
        <dbReference type="EMBL" id="QIX02457.1"/>
    </source>
</evidence>
<protein>
    <recommendedName>
        <fullName evidence="1">Aminoglycoside phosphotransferase domain-containing protein</fullName>
    </recommendedName>
</protein>
<dbReference type="OrthoDB" id="2906425at2759"/>
<dbReference type="Gene3D" id="3.90.1200.10">
    <property type="match status" value="1"/>
</dbReference>
<dbReference type="InterPro" id="IPR011009">
    <property type="entry name" value="Kinase-like_dom_sf"/>
</dbReference>
<name>A0A6H0Y5X7_9PEZI</name>
<dbReference type="SUPFAM" id="SSF56112">
    <property type="entry name" value="Protein kinase-like (PK-like)"/>
    <property type="match status" value="1"/>
</dbReference>
<dbReference type="Gene3D" id="3.30.200.20">
    <property type="entry name" value="Phosphorylase Kinase, domain 1"/>
    <property type="match status" value="1"/>
</dbReference>
<dbReference type="PANTHER" id="PTHR36091:SF2">
    <property type="entry name" value="AMINOGLYCOSIDE PHOSPHOTRANSFERASE DOMAIN-CONTAINING PROTEIN"/>
    <property type="match status" value="1"/>
</dbReference>
<dbReference type="AlphaFoldDB" id="A0A6H0Y5X7"/>
<dbReference type="Proteomes" id="UP000503462">
    <property type="component" value="Chromosome 5"/>
</dbReference>
<reference evidence="2 3" key="1">
    <citation type="journal article" date="2016" name="Sci. Rep.">
        <title>Peltaster fructicola genome reveals evolution from an invasive phytopathogen to an ectophytic parasite.</title>
        <authorList>
            <person name="Xu C."/>
            <person name="Chen H."/>
            <person name="Gleason M.L."/>
            <person name="Xu J.R."/>
            <person name="Liu H."/>
            <person name="Zhang R."/>
            <person name="Sun G."/>
        </authorList>
    </citation>
    <scope>NUCLEOTIDE SEQUENCE [LARGE SCALE GENOMIC DNA]</scope>
    <source>
        <strain evidence="2 3">LNHT1506</strain>
    </source>
</reference>
<dbReference type="Pfam" id="PF01636">
    <property type="entry name" value="APH"/>
    <property type="match status" value="2"/>
</dbReference>